<comment type="caution">
    <text evidence="1">The sequence shown here is derived from an EMBL/GenBank/DDBJ whole genome shotgun (WGS) entry which is preliminary data.</text>
</comment>
<gene>
    <name evidence="1" type="ORF">GCM10010981_11300</name>
</gene>
<protein>
    <submittedName>
        <fullName evidence="1">Uncharacterized protein</fullName>
    </submittedName>
</protein>
<reference evidence="2" key="1">
    <citation type="journal article" date="2019" name="Int. J. Syst. Evol. Microbiol.">
        <title>The Global Catalogue of Microorganisms (GCM) 10K type strain sequencing project: providing services to taxonomists for standard genome sequencing and annotation.</title>
        <authorList>
            <consortium name="The Broad Institute Genomics Platform"/>
            <consortium name="The Broad Institute Genome Sequencing Center for Infectious Disease"/>
            <person name="Wu L."/>
            <person name="Ma J."/>
        </authorList>
    </citation>
    <scope>NUCLEOTIDE SEQUENCE [LARGE SCALE GENOMIC DNA]</scope>
    <source>
        <strain evidence="2">CGMCC 1.15439</strain>
    </source>
</reference>
<sequence>MSPTINSAAPSSKKFGAAAGISIIAKDHPLPCSQGRVKVGCERSERRVLDVAATRIPRN</sequence>
<organism evidence="1 2">
    <name type="scientific">Dyella nitratireducens</name>
    <dbReference type="NCBI Taxonomy" id="1849580"/>
    <lineage>
        <taxon>Bacteria</taxon>
        <taxon>Pseudomonadati</taxon>
        <taxon>Pseudomonadota</taxon>
        <taxon>Gammaproteobacteria</taxon>
        <taxon>Lysobacterales</taxon>
        <taxon>Rhodanobacteraceae</taxon>
        <taxon>Dyella</taxon>
    </lineage>
</organism>
<proteinExistence type="predicted"/>
<accession>A0ABQ1FQS3</accession>
<evidence type="ECO:0000313" key="1">
    <source>
        <dbReference type="EMBL" id="GGA24560.1"/>
    </source>
</evidence>
<dbReference type="EMBL" id="BMJA01000001">
    <property type="protein sequence ID" value="GGA24560.1"/>
    <property type="molecule type" value="Genomic_DNA"/>
</dbReference>
<dbReference type="Proteomes" id="UP000620046">
    <property type="component" value="Unassembled WGS sequence"/>
</dbReference>
<evidence type="ECO:0000313" key="2">
    <source>
        <dbReference type="Proteomes" id="UP000620046"/>
    </source>
</evidence>
<keyword evidence="2" id="KW-1185">Reference proteome</keyword>
<name>A0ABQ1FQS3_9GAMM</name>